<dbReference type="InterPro" id="IPR025875">
    <property type="entry name" value="Leu-rich_rpt_4"/>
</dbReference>
<gene>
    <name evidence="3" type="ORF">CUMW_239960</name>
</gene>
<evidence type="ECO:0000256" key="1">
    <source>
        <dbReference type="ARBA" id="ARBA00022614"/>
    </source>
</evidence>
<keyword evidence="2" id="KW-0677">Repeat</keyword>
<evidence type="ECO:0000313" key="3">
    <source>
        <dbReference type="EMBL" id="GAY65292.1"/>
    </source>
</evidence>
<dbReference type="EMBL" id="BDQV01000467">
    <property type="protein sequence ID" value="GAY65292.1"/>
    <property type="molecule type" value="Genomic_DNA"/>
</dbReference>
<proteinExistence type="predicted"/>
<dbReference type="SMART" id="SM00369">
    <property type="entry name" value="LRR_TYP"/>
    <property type="match status" value="5"/>
</dbReference>
<organism evidence="3 4">
    <name type="scientific">Citrus unshiu</name>
    <name type="common">Satsuma mandarin</name>
    <name type="synonym">Citrus nobilis var. unshiu</name>
    <dbReference type="NCBI Taxonomy" id="55188"/>
    <lineage>
        <taxon>Eukaryota</taxon>
        <taxon>Viridiplantae</taxon>
        <taxon>Streptophyta</taxon>
        <taxon>Embryophyta</taxon>
        <taxon>Tracheophyta</taxon>
        <taxon>Spermatophyta</taxon>
        <taxon>Magnoliopsida</taxon>
        <taxon>eudicotyledons</taxon>
        <taxon>Gunneridae</taxon>
        <taxon>Pentapetalae</taxon>
        <taxon>rosids</taxon>
        <taxon>malvids</taxon>
        <taxon>Sapindales</taxon>
        <taxon>Rutaceae</taxon>
        <taxon>Aurantioideae</taxon>
        <taxon>Citrus</taxon>
    </lineage>
</organism>
<dbReference type="PANTHER" id="PTHR48057">
    <property type="entry name" value="LEUCINE-RICH REPEAT SERINE/THREONINE-PROTEIN KINASE 1"/>
    <property type="match status" value="1"/>
</dbReference>
<dbReference type="PANTHER" id="PTHR48057:SF7">
    <property type="entry name" value="LEUCINE-RICH REPEAT SERINE_THREONINE-PROTEIN KINASE 1"/>
    <property type="match status" value="1"/>
</dbReference>
<dbReference type="AlphaFoldDB" id="A0A2H5QKZ3"/>
<keyword evidence="1" id="KW-0433">Leucine-rich repeat</keyword>
<comment type="caution">
    <text evidence="3">The sequence shown here is derived from an EMBL/GenBank/DDBJ whole genome shotgun (WGS) entry which is preliminary data.</text>
</comment>
<dbReference type="Pfam" id="PF00560">
    <property type="entry name" value="LRR_1"/>
    <property type="match status" value="1"/>
</dbReference>
<evidence type="ECO:0008006" key="5">
    <source>
        <dbReference type="Google" id="ProtNLM"/>
    </source>
</evidence>
<dbReference type="SUPFAM" id="SSF52058">
    <property type="entry name" value="L domain-like"/>
    <property type="match status" value="1"/>
</dbReference>
<dbReference type="InterPro" id="IPR003591">
    <property type="entry name" value="Leu-rich_rpt_typical-subtyp"/>
</dbReference>
<dbReference type="Proteomes" id="UP000236630">
    <property type="component" value="Unassembled WGS sequence"/>
</dbReference>
<dbReference type="InterPro" id="IPR001611">
    <property type="entry name" value="Leu-rich_rpt"/>
</dbReference>
<dbReference type="Gene3D" id="3.80.10.10">
    <property type="entry name" value="Ribonuclease Inhibitor"/>
    <property type="match status" value="3"/>
</dbReference>
<reference evidence="3 4" key="1">
    <citation type="journal article" date="2017" name="Front. Genet.">
        <title>Draft sequencing of the heterozygous diploid genome of Satsuma (Citrus unshiu Marc.) using a hybrid assembly approach.</title>
        <authorList>
            <person name="Shimizu T."/>
            <person name="Tanizawa Y."/>
            <person name="Mochizuki T."/>
            <person name="Nagasaki H."/>
            <person name="Yoshioka T."/>
            <person name="Toyoda A."/>
            <person name="Fujiyama A."/>
            <person name="Kaminuma E."/>
            <person name="Nakamura Y."/>
        </authorList>
    </citation>
    <scope>NUCLEOTIDE SEQUENCE [LARGE SCALE GENOMIC DNA]</scope>
    <source>
        <strain evidence="4">cv. Miyagawa wase</strain>
    </source>
</reference>
<dbReference type="InterPro" id="IPR032675">
    <property type="entry name" value="LRR_dom_sf"/>
</dbReference>
<sequence length="375" mass="41833">MKKNAVWFKKSVDDENYSDCCQWEGVECNNTTGRVIELYLGATRNRESAEWHMNASLFTPFQQLESLDLSLNNIAGCVENEGGLSSLRILSLFLNRLNGSVDIKGLERLSRLNNLKFFHLDYNSFNNSIFSSLGGLSSLRHLSLFGNRLNGTIDIKGLESLSNLEELDMSGNAIDNLVVPKGLERLSRLNNLKFLHLDYNCFNNSIFSSLVGLSSLKRLSLASNELNGSIDIEGLNSLSNLEELDMSNNAIDNLVVPKDFRGLRKLNTLRLGRTEIAMIDGSKVLQSIGSLPSLKTLYLSYTNFKGTVVNQKLHNFTNLEELILDESDLHVSQLLQSIASFTSLKYLSMQDSVLKGALHGQGKLRVSKAFVILIR</sequence>
<dbReference type="InterPro" id="IPR052595">
    <property type="entry name" value="LRRC69/RLP"/>
</dbReference>
<evidence type="ECO:0000256" key="2">
    <source>
        <dbReference type="ARBA" id="ARBA00022737"/>
    </source>
</evidence>
<dbReference type="PRINTS" id="PR00019">
    <property type="entry name" value="LEURICHRPT"/>
</dbReference>
<dbReference type="SMART" id="SM00365">
    <property type="entry name" value="LRR_SD22"/>
    <property type="match status" value="4"/>
</dbReference>
<name>A0A2H5QKZ3_CITUN</name>
<accession>A0A2H5QKZ3</accession>
<dbReference type="Pfam" id="PF12799">
    <property type="entry name" value="LRR_4"/>
    <property type="match status" value="1"/>
</dbReference>
<evidence type="ECO:0000313" key="4">
    <source>
        <dbReference type="Proteomes" id="UP000236630"/>
    </source>
</evidence>
<keyword evidence="4" id="KW-1185">Reference proteome</keyword>
<protein>
    <recommendedName>
        <fullName evidence="5">Leucine-rich repeat-containing N-terminal plant-type domain-containing protein</fullName>
    </recommendedName>
</protein>